<dbReference type="AlphaFoldDB" id="A0A2N9Y9B0"/>
<accession>A0A2N9Y9B0</accession>
<evidence type="ECO:0000313" key="3">
    <source>
        <dbReference type="Proteomes" id="UP000229839"/>
    </source>
</evidence>
<dbReference type="STRING" id="85701.BM1374166_01407"/>
<dbReference type="RefSeq" id="WP_100129401.1">
    <property type="nucleotide sequence ID" value="NZ_CADDYI010000017.1"/>
</dbReference>
<protein>
    <submittedName>
        <fullName evidence="2">ABC transporter permease</fullName>
    </submittedName>
</protein>
<reference evidence="2 3" key="1">
    <citation type="submission" date="2017-06" db="EMBL/GenBank/DDBJ databases">
        <title>Draft genome of Bartonella tribocorum strain L103, isolated from a rodent in Laos.</title>
        <authorList>
            <person name="Hadjadj L."/>
            <person name="Jiyipong T."/>
            <person name="Morand S."/>
            <person name="Diene S.M."/>
            <person name="Rolain J.-M."/>
        </authorList>
    </citation>
    <scope>NUCLEOTIDE SEQUENCE [LARGE SCALE GENOMIC DNA]</scope>
    <source>
        <strain evidence="2 3">L103</strain>
    </source>
</reference>
<dbReference type="Proteomes" id="UP000229839">
    <property type="component" value="Unassembled WGS sequence"/>
</dbReference>
<dbReference type="OrthoDB" id="7922511at2"/>
<sequence>MEQVAKMKIILHFISLNIGRQIVYGKNLIGEFILSLCYYFIQFIFIDRISSFSGRIGNYSRDEIHLIFVVFVLLGIFLNIFTHSIETFFEKVADGKIEPYLIKPVSIWVLMLFGWCKPLNLIKLFILYISAYLFVSLPDMSDLKLRWISFIVAIFCVFIVNICFFMMFNFVTFVTSRKMPVEYFHEMIYELSFIPIGIYPSNIVKWLLFMLPMAFSASLPVSLLLGKGEWNIGYFLLSAFLFIAMTFISYKKTIRQFNGLGG</sequence>
<keyword evidence="1" id="KW-0812">Transmembrane</keyword>
<proteinExistence type="predicted"/>
<feature type="transmembrane region" description="Helical" evidence="1">
    <location>
        <begin position="147"/>
        <end position="171"/>
    </location>
</feature>
<dbReference type="Pfam" id="PF06182">
    <property type="entry name" value="ABC2_membrane_6"/>
    <property type="match status" value="1"/>
</dbReference>
<dbReference type="PANTHER" id="PTHR36833:SF1">
    <property type="entry name" value="INTEGRAL MEMBRANE TRANSPORT PROTEIN"/>
    <property type="match status" value="1"/>
</dbReference>
<feature type="transmembrane region" description="Helical" evidence="1">
    <location>
        <begin position="105"/>
        <end position="135"/>
    </location>
</feature>
<evidence type="ECO:0000313" key="2">
    <source>
        <dbReference type="EMBL" id="PIT68293.1"/>
    </source>
</evidence>
<dbReference type="PANTHER" id="PTHR36833">
    <property type="entry name" value="SLR0610 PROTEIN-RELATED"/>
    <property type="match status" value="1"/>
</dbReference>
<feature type="transmembrane region" description="Helical" evidence="1">
    <location>
        <begin position="232"/>
        <end position="250"/>
    </location>
</feature>
<gene>
    <name evidence="2" type="ORF">CER18_07410</name>
</gene>
<keyword evidence="1" id="KW-0472">Membrane</keyword>
<feature type="transmembrane region" description="Helical" evidence="1">
    <location>
        <begin position="28"/>
        <end position="46"/>
    </location>
</feature>
<dbReference type="InterPro" id="IPR010390">
    <property type="entry name" value="ABC-2_transporter-like"/>
</dbReference>
<feature type="transmembrane region" description="Helical" evidence="1">
    <location>
        <begin position="66"/>
        <end position="85"/>
    </location>
</feature>
<name>A0A2N9Y9B0_9HYPH</name>
<evidence type="ECO:0000256" key="1">
    <source>
        <dbReference type="SAM" id="Phobius"/>
    </source>
</evidence>
<organism evidence="2 3">
    <name type="scientific">Bartonella tribocorum</name>
    <dbReference type="NCBI Taxonomy" id="85701"/>
    <lineage>
        <taxon>Bacteria</taxon>
        <taxon>Pseudomonadati</taxon>
        <taxon>Pseudomonadota</taxon>
        <taxon>Alphaproteobacteria</taxon>
        <taxon>Hyphomicrobiales</taxon>
        <taxon>Bartonellaceae</taxon>
        <taxon>Bartonella</taxon>
    </lineage>
</organism>
<keyword evidence="1" id="KW-1133">Transmembrane helix</keyword>
<dbReference type="EMBL" id="NJGE01000019">
    <property type="protein sequence ID" value="PIT68293.1"/>
    <property type="molecule type" value="Genomic_DNA"/>
</dbReference>
<comment type="caution">
    <text evidence="2">The sequence shown here is derived from an EMBL/GenBank/DDBJ whole genome shotgun (WGS) entry which is preliminary data.</text>
</comment>